<dbReference type="PANTHER" id="PTHR48413:SF1">
    <property type="entry name" value="PROTEIN HEAT-STRESS-ASSOCIATED 32"/>
    <property type="match status" value="1"/>
</dbReference>
<dbReference type="Proteomes" id="UP000198661">
    <property type="component" value="Unassembled WGS sequence"/>
</dbReference>
<dbReference type="STRING" id="201973.SAMN04488025_1454"/>
<reference evidence="2 3" key="1">
    <citation type="submission" date="2016-10" db="EMBL/GenBank/DDBJ databases">
        <authorList>
            <person name="de Groot N.N."/>
        </authorList>
    </citation>
    <scope>NUCLEOTIDE SEQUENCE [LARGE SCALE GENOMIC DNA]</scope>
    <source>
        <strain evidence="2 3">DSM 44945</strain>
    </source>
</reference>
<dbReference type="EMBL" id="FOOK01000045">
    <property type="protein sequence ID" value="SFG54249.1"/>
    <property type="molecule type" value="Genomic_DNA"/>
</dbReference>
<protein>
    <submittedName>
        <fullName evidence="2">Phosphosulfolactate synthase</fullName>
    </submittedName>
</protein>
<comment type="similarity">
    <text evidence="1">Belongs to the phosphosulfolactate synthase family.</text>
</comment>
<dbReference type="InterPro" id="IPR013785">
    <property type="entry name" value="Aldolase_TIM"/>
</dbReference>
<organism evidence="2 3">
    <name type="scientific">Planifilum fulgidum</name>
    <dbReference type="NCBI Taxonomy" id="201973"/>
    <lineage>
        <taxon>Bacteria</taxon>
        <taxon>Bacillati</taxon>
        <taxon>Bacillota</taxon>
        <taxon>Bacilli</taxon>
        <taxon>Bacillales</taxon>
        <taxon>Thermoactinomycetaceae</taxon>
        <taxon>Planifilum</taxon>
    </lineage>
</organism>
<accession>A0A1I2SR53</accession>
<dbReference type="PANTHER" id="PTHR48413">
    <property type="match status" value="1"/>
</dbReference>
<dbReference type="Pfam" id="PF02679">
    <property type="entry name" value="ComA"/>
    <property type="match status" value="1"/>
</dbReference>
<gene>
    <name evidence="2" type="ORF">SAMN04488025_1454</name>
</gene>
<evidence type="ECO:0000313" key="3">
    <source>
        <dbReference type="Proteomes" id="UP000198661"/>
    </source>
</evidence>
<dbReference type="SUPFAM" id="SSF102110">
    <property type="entry name" value="(2r)-phospho-3-sulfolactate synthase ComA"/>
    <property type="match status" value="1"/>
</dbReference>
<dbReference type="InterPro" id="IPR036112">
    <property type="entry name" value="ComA_synth_sf"/>
</dbReference>
<sequence>MKRNKEIFWDPKLTDPTLSRPAKPRSEGLTMVLDKGLGMSAFLDLLETASDHIDWIKLGFGTAGLTPVPLLTRKIELARAFGVRLYPGGTFFEVAKSQNKWLAYMDTLREMGFEWIEISDGTISLSPAERSRIIRAAKAKGFQVITEIGKKKAGSVIPVDLLVETYIRDLEDGASYVIVEGRESGENVGIYDSKGNLDEDFVLRIRERIDTGRLIWEAPKKSQQAHLLRLLGPGVNLGNVPSQEALAVESLRRGLRADTFHFGMQKQEVGLLES</sequence>
<evidence type="ECO:0000256" key="1">
    <source>
        <dbReference type="ARBA" id="ARBA00010424"/>
    </source>
</evidence>
<dbReference type="InterPro" id="IPR003830">
    <property type="entry name" value="ComA_synth"/>
</dbReference>
<proteinExistence type="inferred from homology"/>
<dbReference type="AlphaFoldDB" id="A0A1I2SR53"/>
<dbReference type="RefSeq" id="WP_092041486.1">
    <property type="nucleotide sequence ID" value="NZ_FOOK01000045.1"/>
</dbReference>
<dbReference type="OrthoDB" id="7809088at2"/>
<keyword evidence="3" id="KW-1185">Reference proteome</keyword>
<dbReference type="Gene3D" id="3.20.20.70">
    <property type="entry name" value="Aldolase class I"/>
    <property type="match status" value="1"/>
</dbReference>
<name>A0A1I2SR53_9BACL</name>
<evidence type="ECO:0000313" key="2">
    <source>
        <dbReference type="EMBL" id="SFG54249.1"/>
    </source>
</evidence>